<gene>
    <name evidence="3" type="primary">LOC109483824</name>
</gene>
<feature type="repeat" description="TPR" evidence="1">
    <location>
        <begin position="336"/>
        <end position="369"/>
    </location>
</feature>
<protein>
    <submittedName>
        <fullName evidence="3">LOW QUALITY PROTEIN: tetratricopeptide repeat protein 13-like</fullName>
    </submittedName>
</protein>
<dbReference type="GeneID" id="109483824"/>
<organism evidence="2 3">
    <name type="scientific">Branchiostoma belcheri</name>
    <name type="common">Amphioxus</name>
    <dbReference type="NCBI Taxonomy" id="7741"/>
    <lineage>
        <taxon>Eukaryota</taxon>
        <taxon>Metazoa</taxon>
        <taxon>Chordata</taxon>
        <taxon>Cephalochordata</taxon>
        <taxon>Leptocardii</taxon>
        <taxon>Amphioxiformes</taxon>
        <taxon>Branchiostomatidae</taxon>
        <taxon>Branchiostoma</taxon>
    </lineage>
</organism>
<dbReference type="Pfam" id="PF14559">
    <property type="entry name" value="TPR_19"/>
    <property type="match status" value="1"/>
</dbReference>
<dbReference type="RefSeq" id="XP_019642532.1">
    <property type="nucleotide sequence ID" value="XM_019786973.1"/>
</dbReference>
<keyword evidence="2" id="KW-1185">Reference proteome</keyword>
<accession>A0A6P5AH05</accession>
<evidence type="ECO:0000313" key="2">
    <source>
        <dbReference type="Proteomes" id="UP000515135"/>
    </source>
</evidence>
<dbReference type="PANTHER" id="PTHR44523">
    <property type="entry name" value="TETRATRICOPEPTIDE REPEAT PROTEIN 13"/>
    <property type="match status" value="1"/>
</dbReference>
<dbReference type="InterPro" id="IPR019734">
    <property type="entry name" value="TPR_rpt"/>
</dbReference>
<feature type="repeat" description="TPR" evidence="1">
    <location>
        <begin position="302"/>
        <end position="335"/>
    </location>
</feature>
<evidence type="ECO:0000256" key="1">
    <source>
        <dbReference type="PROSITE-ProRule" id="PRU00339"/>
    </source>
</evidence>
<dbReference type="KEGG" id="bbel:109483824"/>
<dbReference type="Gene3D" id="1.25.40.10">
    <property type="entry name" value="Tetratricopeptide repeat domain"/>
    <property type="match status" value="2"/>
</dbReference>
<keyword evidence="1" id="KW-0802">TPR repeat</keyword>
<feature type="repeat" description="TPR" evidence="1">
    <location>
        <begin position="370"/>
        <end position="403"/>
    </location>
</feature>
<evidence type="ECO:0000313" key="3">
    <source>
        <dbReference type="RefSeq" id="XP_019642532.1"/>
    </source>
</evidence>
<dbReference type="PANTHER" id="PTHR44523:SF1">
    <property type="entry name" value="TETRATRICOPEPTIDE REPEAT PROTEIN 13"/>
    <property type="match status" value="1"/>
</dbReference>
<reference evidence="3" key="1">
    <citation type="submission" date="2025-08" db="UniProtKB">
        <authorList>
            <consortium name="RefSeq"/>
        </authorList>
    </citation>
    <scope>IDENTIFICATION</scope>
    <source>
        <tissue evidence="3">Gonad</tissue>
    </source>
</reference>
<dbReference type="AlphaFoldDB" id="A0A6P5AH05"/>
<sequence>MVLPACSANQTVKMAAAGQHFHIIAAIFLSAASYSAPLEGVPNKIDPRSCGKPDETQKHAMALPVTLYEPIGPVFGGCRVWAGHIPPNSYLGLGLGEVAKECEQGSLSTISGLCSILGKNGAAQDTCQRDQESPATSMLREYAAVLLDKGLVPLVSSGNSQLDTEIAFGIVLANTGSPDESIQHFSAFLKDHPDVIAAYHGRGSAYARKGLQYKINAELALADFTKAIELDRKLAESYERRAEILSPIGRGRDAIVDLDIAINLEPTARRYFRRGTLNFLREHYTSAQADFKKSLEKDSNQPNVLHFLGLAVFHRGALREAAKIFENVIKANPEYVEAIRNLGQVYRELGDYEKAMEQFNTALILDDKHVQGYQFRGSLYYHSGRPFEALRNFKKCLALEPHNEPCQYMTGLSNSAIGRFYQGIKAQTKVMLNEPIPGQKVSVEYQKVYYLRENSRYTHAHLDVPAREFSLDADLNGDFKDRWAKNLIFTVENYTEQPGLQPQISDVVTSDFSSYSPEVQKMVCRAYSLGQLMQFTVDGYLPNVRVHTAMGLAAIEVMQTAQAFWKAPKTSKTPMGKKFHWRDIFDTAVKWRRLVDPEQPVLWLDLMPAKSVDAGFNNFMNMIRGQVTNIRYSGYLDTTFKLTKQMVMHYQDKLAQLAAVTAATGAQIQLPHNLPHPNLKAEISKTQNCEELLEVMKQKSGSSTQNGFMVGTHVPSLKDKKRNKNYDGLMLTLSGDTEGNILFSMDTATTKTRTSQYHSEMEWIWNRITDEVKKGGNGMGWTPPEGSGLAPGGSKQDVDTLVNTILYLVYYFYNLLPLSRGSSVVAYTVAMGMLMALGKEVTGKIPPGKMVDMEAMLIGSPESFANEVKDWMNLKRLSPQWTHLPKVGDTFPTFRTMIEVLNQDLLAACSKEGNPH</sequence>
<dbReference type="InterPro" id="IPR011990">
    <property type="entry name" value="TPR-like_helical_dom_sf"/>
</dbReference>
<proteinExistence type="predicted"/>
<dbReference type="PROSITE" id="PS50005">
    <property type="entry name" value="TPR"/>
    <property type="match status" value="3"/>
</dbReference>
<dbReference type="SUPFAM" id="SSF48452">
    <property type="entry name" value="TPR-like"/>
    <property type="match status" value="1"/>
</dbReference>
<dbReference type="SMART" id="SM00028">
    <property type="entry name" value="TPR"/>
    <property type="match status" value="5"/>
</dbReference>
<dbReference type="Proteomes" id="UP000515135">
    <property type="component" value="Unplaced"/>
</dbReference>
<name>A0A6P5AH05_BRABE</name>
<dbReference type="PROSITE" id="PS50293">
    <property type="entry name" value="TPR_REGION"/>
    <property type="match status" value="1"/>
</dbReference>
<dbReference type="OrthoDB" id="1926212at2759"/>